<reference evidence="1 2" key="1">
    <citation type="submission" date="2017-02" db="EMBL/GenBank/DDBJ databases">
        <authorList>
            <person name="Peterson S.W."/>
        </authorList>
    </citation>
    <scope>NUCLEOTIDE SEQUENCE [LARGE SCALE GENOMIC DNA]</scope>
    <source>
        <strain evidence="1 2">3F5N</strain>
    </source>
</reference>
<evidence type="ECO:0000313" key="2">
    <source>
        <dbReference type="Proteomes" id="UP000195766"/>
    </source>
</evidence>
<dbReference type="RefSeq" id="WP_087141801.1">
    <property type="nucleotide sequence ID" value="NZ_FUIE01000085.1"/>
</dbReference>
<name>A0A1R4GRB2_BREDI</name>
<dbReference type="Gene3D" id="2.160.20.80">
    <property type="entry name" value="E3 ubiquitin-protein ligase SopA"/>
    <property type="match status" value="1"/>
</dbReference>
<proteinExistence type="predicted"/>
<evidence type="ECO:0000313" key="1">
    <source>
        <dbReference type="EMBL" id="SJM70603.1"/>
    </source>
</evidence>
<protein>
    <submittedName>
        <fullName evidence="1">Uncharacterized protein</fullName>
    </submittedName>
</protein>
<accession>A0A1R4GRB2</accession>
<gene>
    <name evidence="1" type="ORF">FM111_15205</name>
</gene>
<dbReference type="OrthoDB" id="5194575at2"/>
<dbReference type="Proteomes" id="UP000195766">
    <property type="component" value="Unassembled WGS sequence"/>
</dbReference>
<sequence length="139" mass="14830">MTDATNTAAAEPIVLELLGPGPDYANKTVWLPQLFMETARAGAMVIEGRRFENCLIEGPAVLLPLEGCNFDGCNMGDAHGDPRNLMLSPQGPQRVTGPIPFKNCQFINCNFLGVGFTGSSAFLDNMAKALAQPQDSATQ</sequence>
<organism evidence="1 2">
    <name type="scientific">Brevundimonas diminuta 3F5N</name>
    <dbReference type="NCBI Taxonomy" id="1255603"/>
    <lineage>
        <taxon>Bacteria</taxon>
        <taxon>Pseudomonadati</taxon>
        <taxon>Pseudomonadota</taxon>
        <taxon>Alphaproteobacteria</taxon>
        <taxon>Caulobacterales</taxon>
        <taxon>Caulobacteraceae</taxon>
        <taxon>Brevundimonas</taxon>
    </lineage>
</organism>
<dbReference type="EMBL" id="FUIE01000085">
    <property type="protein sequence ID" value="SJM70603.1"/>
    <property type="molecule type" value="Genomic_DNA"/>
</dbReference>
<dbReference type="AlphaFoldDB" id="A0A1R4GRB2"/>